<dbReference type="CDD" id="cd03364">
    <property type="entry name" value="TOPRIM_DnaG_primases"/>
    <property type="match status" value="1"/>
</dbReference>
<dbReference type="GO" id="GO:1990077">
    <property type="term" value="C:primosome complex"/>
    <property type="evidence" value="ECO:0007669"/>
    <property type="project" value="UniProtKB-KW"/>
</dbReference>
<dbReference type="Pfam" id="PF13155">
    <property type="entry name" value="Toprim_2"/>
    <property type="match status" value="1"/>
</dbReference>
<keyword evidence="6 12" id="KW-0479">Metal-binding</keyword>
<dbReference type="SMART" id="SM00493">
    <property type="entry name" value="TOPRIM"/>
    <property type="match status" value="1"/>
</dbReference>
<dbReference type="FunFam" id="3.90.980.10:FF:000001">
    <property type="entry name" value="DNA primase"/>
    <property type="match status" value="1"/>
</dbReference>
<gene>
    <name evidence="12" type="primary">dnaG</name>
    <name evidence="16" type="ORF">HZI73_11210</name>
</gene>
<dbReference type="InterPro" id="IPR037068">
    <property type="entry name" value="DNA_primase_core_N_sf"/>
</dbReference>
<dbReference type="EMBL" id="CP058649">
    <property type="protein sequence ID" value="QUI22822.1"/>
    <property type="molecule type" value="Genomic_DNA"/>
</dbReference>
<dbReference type="Gene3D" id="3.90.580.10">
    <property type="entry name" value="Zinc finger, CHC2-type domain"/>
    <property type="match status" value="1"/>
</dbReference>
<evidence type="ECO:0000256" key="7">
    <source>
        <dbReference type="ARBA" id="ARBA00022771"/>
    </source>
</evidence>
<dbReference type="EC" id="2.7.7.101" evidence="12"/>
<evidence type="ECO:0000256" key="14">
    <source>
        <dbReference type="PIRSR" id="PIRSR002811-1"/>
    </source>
</evidence>
<keyword evidence="5 12" id="KW-0235">DNA replication</keyword>
<dbReference type="InterPro" id="IPR002694">
    <property type="entry name" value="Znf_CHC2"/>
</dbReference>
<dbReference type="InterPro" id="IPR034151">
    <property type="entry name" value="TOPRIM_DnaG_bac"/>
</dbReference>
<keyword evidence="11 12" id="KW-0804">Transcription</keyword>
<dbReference type="PANTHER" id="PTHR30313:SF2">
    <property type="entry name" value="DNA PRIMASE"/>
    <property type="match status" value="1"/>
</dbReference>
<proteinExistence type="inferred from homology"/>
<dbReference type="PANTHER" id="PTHR30313">
    <property type="entry name" value="DNA PRIMASE"/>
    <property type="match status" value="1"/>
</dbReference>
<dbReference type="InterPro" id="IPR036977">
    <property type="entry name" value="DNA_primase_Znf_CHC2"/>
</dbReference>
<dbReference type="KEGG" id="vpy:HZI73_11210"/>
<sequence>MYYPEELIEEIRVQNDIIDVIGSHVQLTKKGSRHFGLCPFHNEKTPSFSVSDDKQMYYCFGCGAGGNVYTFVMEYENFTFTEAVKYLADKVHITLPTVELSDDMKKQMDLKHQLIDINKAAARYFYYQLQTEQGKAALKYLEKRGITADIQKKFGLGYANIFRNDLYRYLSEKYDQKVLSQSGLIIPEKKKPGEFFDRFWNRVMYPIFDVHNRVIGFGGRVLGDASPKYLNSPETKLFDKRRHLYGLNLARIARKDCIIIVEGYMDVIALYQAGITHVVASLGTAFTIEQASLLKRYTNQVIIAYDSDAAGVKAALRAIPLLKAQDMSVRVLRIDDYKDPDEYIKHKGSEAFVKLLEKATPSFMFQVEEIAGKYNLDDPDNRTSFQKDVALKILELESEIERDNYLEAIAKKYNTNQQHLESLVAETGKNTGIVSSRNKIKNTINEKQKRKKQSEDGIILAQKNILTLVANNYDMYKIVKKYLDISDFLDDIYRKVAEEIYGAYESHEKIEQAALINKFMELEHQTKVASLFNAKVSFDNNIQLEKILNDSIKLIKSANIDAKSRVVGDISALQKLILAKRELQGLHISLKDG</sequence>
<evidence type="ECO:0000256" key="13">
    <source>
        <dbReference type="PIRNR" id="PIRNR002811"/>
    </source>
</evidence>
<dbReference type="RefSeq" id="WP_212698317.1">
    <property type="nucleotide sequence ID" value="NZ_CP058649.1"/>
</dbReference>
<evidence type="ECO:0000256" key="1">
    <source>
        <dbReference type="ARBA" id="ARBA00022478"/>
    </source>
</evidence>
<dbReference type="GO" id="GO:0003677">
    <property type="term" value="F:DNA binding"/>
    <property type="evidence" value="ECO:0007669"/>
    <property type="project" value="UniProtKB-KW"/>
</dbReference>
<comment type="domain">
    <text evidence="12">Contains an N-terminal zinc-binding domain, a central core domain that contains the primase activity, and a C-terminal DnaB-binding domain.</text>
</comment>
<keyword evidence="3 12" id="KW-0808">Transferase</keyword>
<dbReference type="Gene3D" id="1.10.860.10">
    <property type="entry name" value="DNAb Helicase, Chain A"/>
    <property type="match status" value="1"/>
</dbReference>
<dbReference type="InterPro" id="IPR006295">
    <property type="entry name" value="DNA_primase_DnaG"/>
</dbReference>
<evidence type="ECO:0000256" key="4">
    <source>
        <dbReference type="ARBA" id="ARBA00022695"/>
    </source>
</evidence>
<dbReference type="AlphaFoldDB" id="A0A8J8MK03"/>
<keyword evidence="17" id="KW-1185">Reference proteome</keyword>
<dbReference type="Gene3D" id="3.40.1360.10">
    <property type="match status" value="1"/>
</dbReference>
<evidence type="ECO:0000256" key="10">
    <source>
        <dbReference type="ARBA" id="ARBA00023125"/>
    </source>
</evidence>
<accession>A0A8J8MK03</accession>
<dbReference type="InterPro" id="IPR006171">
    <property type="entry name" value="TOPRIM_dom"/>
</dbReference>
<dbReference type="GO" id="GO:0005737">
    <property type="term" value="C:cytoplasm"/>
    <property type="evidence" value="ECO:0007669"/>
    <property type="project" value="TreeGrafter"/>
</dbReference>
<protein>
    <recommendedName>
        <fullName evidence="12 13">DNA primase</fullName>
        <ecNumber evidence="12">2.7.7.101</ecNumber>
    </recommendedName>
</protein>
<dbReference type="InterPro" id="IPR030846">
    <property type="entry name" value="DnaG_bac"/>
</dbReference>
<dbReference type="HAMAP" id="MF_00974">
    <property type="entry name" value="DNA_primase_DnaG"/>
    <property type="match status" value="1"/>
</dbReference>
<evidence type="ECO:0000256" key="2">
    <source>
        <dbReference type="ARBA" id="ARBA00022515"/>
    </source>
</evidence>
<keyword evidence="7 12" id="KW-0863">Zinc-finger</keyword>
<comment type="catalytic activity">
    <reaction evidence="12">
        <text>ssDNA + n NTP = ssDNA/pppN(pN)n-1 hybrid + (n-1) diphosphate.</text>
        <dbReference type="EC" id="2.7.7.101"/>
    </reaction>
</comment>
<dbReference type="GO" id="GO:0008270">
    <property type="term" value="F:zinc ion binding"/>
    <property type="evidence" value="ECO:0007669"/>
    <property type="project" value="UniProtKB-UniRule"/>
</dbReference>
<evidence type="ECO:0000256" key="11">
    <source>
        <dbReference type="ARBA" id="ARBA00023163"/>
    </source>
</evidence>
<evidence type="ECO:0000256" key="9">
    <source>
        <dbReference type="ARBA" id="ARBA00022842"/>
    </source>
</evidence>
<comment type="subunit">
    <text evidence="12">Monomer. Interacts with DnaB.</text>
</comment>
<keyword evidence="2 12" id="KW-0639">Primosome</keyword>
<dbReference type="FunFam" id="3.40.1360.10:FF:000002">
    <property type="entry name" value="DNA primase"/>
    <property type="match status" value="1"/>
</dbReference>
<dbReference type="PIRSF" id="PIRSF002811">
    <property type="entry name" value="DnaG"/>
    <property type="match status" value="1"/>
</dbReference>
<comment type="cofactor">
    <cofactor evidence="12 13 14">
        <name>Zn(2+)</name>
        <dbReference type="ChEBI" id="CHEBI:29105"/>
    </cofactor>
    <text evidence="12 13 14">Binds 1 zinc ion per monomer.</text>
</comment>
<organism evidence="16 17">
    <name type="scientific">Vallitalea pronyensis</name>
    <dbReference type="NCBI Taxonomy" id="1348613"/>
    <lineage>
        <taxon>Bacteria</taxon>
        <taxon>Bacillati</taxon>
        <taxon>Bacillota</taxon>
        <taxon>Clostridia</taxon>
        <taxon>Lachnospirales</taxon>
        <taxon>Vallitaleaceae</taxon>
        <taxon>Vallitalea</taxon>
    </lineage>
</organism>
<reference evidence="16" key="1">
    <citation type="submission" date="2020-07" db="EMBL/GenBank/DDBJ databases">
        <title>Vallitalea pronyensis genome.</title>
        <authorList>
            <person name="Postec A."/>
        </authorList>
    </citation>
    <scope>NUCLEOTIDE SEQUENCE</scope>
    <source>
        <strain evidence="16">FatNI3</strain>
    </source>
</reference>
<dbReference type="NCBIfam" id="TIGR01391">
    <property type="entry name" value="dnaG"/>
    <property type="match status" value="1"/>
</dbReference>
<dbReference type="GO" id="GO:0003899">
    <property type="term" value="F:DNA-directed RNA polymerase activity"/>
    <property type="evidence" value="ECO:0007669"/>
    <property type="project" value="UniProtKB-UniRule"/>
</dbReference>
<dbReference type="Pfam" id="PF10410">
    <property type="entry name" value="DnaB_bind"/>
    <property type="match status" value="1"/>
</dbReference>
<dbReference type="GO" id="GO:0006269">
    <property type="term" value="P:DNA replication, synthesis of primer"/>
    <property type="evidence" value="ECO:0007669"/>
    <property type="project" value="UniProtKB-UniRule"/>
</dbReference>
<evidence type="ECO:0000256" key="8">
    <source>
        <dbReference type="ARBA" id="ARBA00022833"/>
    </source>
</evidence>
<evidence type="ECO:0000256" key="5">
    <source>
        <dbReference type="ARBA" id="ARBA00022705"/>
    </source>
</evidence>
<dbReference type="InterPro" id="IPR016136">
    <property type="entry name" value="DNA_helicase_N/primase_C"/>
</dbReference>
<name>A0A8J8MK03_9FIRM</name>
<evidence type="ECO:0000259" key="15">
    <source>
        <dbReference type="PROSITE" id="PS50880"/>
    </source>
</evidence>
<evidence type="ECO:0000256" key="3">
    <source>
        <dbReference type="ARBA" id="ARBA00022679"/>
    </source>
</evidence>
<keyword evidence="9" id="KW-0460">Magnesium</keyword>
<feature type="domain" description="Toprim" evidence="15">
    <location>
        <begin position="256"/>
        <end position="337"/>
    </location>
</feature>
<dbReference type="InterPro" id="IPR019475">
    <property type="entry name" value="DNA_primase_DnaB-bd"/>
</dbReference>
<dbReference type="Gene3D" id="3.90.980.10">
    <property type="entry name" value="DNA primase, catalytic core, N-terminal domain"/>
    <property type="match status" value="1"/>
</dbReference>
<comment type="similarity">
    <text evidence="12 13">Belongs to the DnaG primase family.</text>
</comment>
<dbReference type="Pfam" id="PF01807">
    <property type="entry name" value="Zn_ribbon_DnaG"/>
    <property type="match status" value="1"/>
</dbReference>
<dbReference type="Pfam" id="PF08275">
    <property type="entry name" value="DNAG_N"/>
    <property type="match status" value="1"/>
</dbReference>
<dbReference type="InterPro" id="IPR050219">
    <property type="entry name" value="DnaG_primase"/>
</dbReference>
<dbReference type="SUPFAM" id="SSF56731">
    <property type="entry name" value="DNA primase core"/>
    <property type="match status" value="1"/>
</dbReference>
<dbReference type="SUPFAM" id="SSF57783">
    <property type="entry name" value="Zinc beta-ribbon"/>
    <property type="match status" value="1"/>
</dbReference>
<evidence type="ECO:0000256" key="6">
    <source>
        <dbReference type="ARBA" id="ARBA00022723"/>
    </source>
</evidence>
<dbReference type="SMART" id="SM00400">
    <property type="entry name" value="ZnF_CHCC"/>
    <property type="match status" value="1"/>
</dbReference>
<feature type="zinc finger region" description="CHC2-type" evidence="12 14">
    <location>
        <begin position="38"/>
        <end position="62"/>
    </location>
</feature>
<comment type="function">
    <text evidence="12 13">RNA polymerase that catalyzes the synthesis of short RNA molecules used as primers for DNA polymerase during DNA replication.</text>
</comment>
<dbReference type="PROSITE" id="PS50880">
    <property type="entry name" value="TOPRIM"/>
    <property type="match status" value="1"/>
</dbReference>
<dbReference type="Proteomes" id="UP000683246">
    <property type="component" value="Chromosome"/>
</dbReference>
<evidence type="ECO:0000313" key="16">
    <source>
        <dbReference type="EMBL" id="QUI22822.1"/>
    </source>
</evidence>
<keyword evidence="4 12" id="KW-0548">Nucleotidyltransferase</keyword>
<dbReference type="InterPro" id="IPR013264">
    <property type="entry name" value="DNAG_N"/>
</dbReference>
<keyword evidence="1 12" id="KW-0240">DNA-directed RNA polymerase</keyword>
<evidence type="ECO:0000256" key="12">
    <source>
        <dbReference type="HAMAP-Rule" id="MF_00974"/>
    </source>
</evidence>
<dbReference type="FunFam" id="3.90.580.10:FF:000001">
    <property type="entry name" value="DNA primase"/>
    <property type="match status" value="1"/>
</dbReference>
<keyword evidence="8 12" id="KW-0862">Zinc</keyword>
<dbReference type="GO" id="GO:0000428">
    <property type="term" value="C:DNA-directed RNA polymerase complex"/>
    <property type="evidence" value="ECO:0007669"/>
    <property type="project" value="UniProtKB-KW"/>
</dbReference>
<keyword evidence="10 12" id="KW-0238">DNA-binding</keyword>
<evidence type="ECO:0000313" key="17">
    <source>
        <dbReference type="Proteomes" id="UP000683246"/>
    </source>
</evidence>